<dbReference type="RefSeq" id="WP_015590503.1">
    <property type="nucleotide sequence ID" value="NC_021169.1"/>
</dbReference>
<proteinExistence type="predicted"/>
<protein>
    <submittedName>
        <fullName evidence="1">Uncharacterized protein</fullName>
    </submittedName>
</protein>
<sequence length="60" mass="7238">MEVEQELKDYRFRTIIRSGNKRDHAKSIDAREIVLKNNISKVNRKYKLDLEHISLNLERI</sequence>
<evidence type="ECO:0000313" key="2">
    <source>
        <dbReference type="Proteomes" id="UP000013307"/>
    </source>
</evidence>
<accession>N0BL18</accession>
<dbReference type="STRING" id="387631.Asulf_00898"/>
<dbReference type="GeneID" id="15392539"/>
<reference evidence="1 2" key="1">
    <citation type="journal article" date="2013" name="Genome Announc.">
        <title>Complete Genome Sequence of the Thermophilic and Facultatively Chemolithoautotrophic Sulfate Reducer Archaeoglobus sulfaticallidus Strain PM70-1T.</title>
        <authorList>
            <person name="Stokke R."/>
            <person name="Hocking W.P."/>
            <person name="Steinsbu B.O."/>
            <person name="Steen I.H."/>
        </authorList>
    </citation>
    <scope>NUCLEOTIDE SEQUENCE [LARGE SCALE GENOMIC DNA]</scope>
    <source>
        <strain evidence="1">PM70-1</strain>
    </source>
</reference>
<gene>
    <name evidence="1" type="ORF">Asulf_00898</name>
</gene>
<evidence type="ECO:0000313" key="1">
    <source>
        <dbReference type="EMBL" id="AGK60905.1"/>
    </source>
</evidence>
<dbReference type="AlphaFoldDB" id="N0BL18"/>
<organism evidence="1 2">
    <name type="scientific">Archaeoglobus sulfaticallidus PM70-1</name>
    <dbReference type="NCBI Taxonomy" id="387631"/>
    <lineage>
        <taxon>Archaea</taxon>
        <taxon>Methanobacteriati</taxon>
        <taxon>Methanobacteriota</taxon>
        <taxon>Archaeoglobi</taxon>
        <taxon>Archaeoglobales</taxon>
        <taxon>Archaeoglobaceae</taxon>
        <taxon>Archaeoglobus</taxon>
    </lineage>
</organism>
<dbReference type="Proteomes" id="UP000013307">
    <property type="component" value="Chromosome"/>
</dbReference>
<keyword evidence="2" id="KW-1185">Reference proteome</keyword>
<dbReference type="EMBL" id="CP005290">
    <property type="protein sequence ID" value="AGK60905.1"/>
    <property type="molecule type" value="Genomic_DNA"/>
</dbReference>
<name>N0BL18_9EURY</name>
<dbReference type="KEGG" id="ast:Asulf_00898"/>
<dbReference type="HOGENOM" id="CLU_2930005_0_0_2"/>